<keyword evidence="1" id="KW-0862">Zinc</keyword>
<feature type="compositionally biased region" description="Polar residues" evidence="2">
    <location>
        <begin position="1"/>
        <end position="10"/>
    </location>
</feature>
<organism evidence="4 5">
    <name type="scientific">Botrytis elliptica</name>
    <dbReference type="NCBI Taxonomy" id="278938"/>
    <lineage>
        <taxon>Eukaryota</taxon>
        <taxon>Fungi</taxon>
        <taxon>Dikarya</taxon>
        <taxon>Ascomycota</taxon>
        <taxon>Pezizomycotina</taxon>
        <taxon>Leotiomycetes</taxon>
        <taxon>Helotiales</taxon>
        <taxon>Sclerotiniaceae</taxon>
        <taxon>Botrytis</taxon>
    </lineage>
</organism>
<comment type="caution">
    <text evidence="4">The sequence shown here is derived from an EMBL/GenBank/DDBJ whole genome shotgun (WGS) entry which is preliminary data.</text>
</comment>
<dbReference type="EMBL" id="PQXM01000428">
    <property type="protein sequence ID" value="TGO72661.1"/>
    <property type="molecule type" value="Genomic_DNA"/>
</dbReference>
<dbReference type="Pfam" id="PF13639">
    <property type="entry name" value="zf-RING_2"/>
    <property type="match status" value="1"/>
</dbReference>
<dbReference type="GO" id="GO:0061630">
    <property type="term" value="F:ubiquitin protein ligase activity"/>
    <property type="evidence" value="ECO:0007669"/>
    <property type="project" value="TreeGrafter"/>
</dbReference>
<sequence>MSSGQSNISATEEVERSGQQETSGNAGSLLLESLALHENILQDEAPADATSYDTPEDTESSDPANNEELSGGLTDDDSSDTSLQNFVPQEAAAEDVESINAEIWSRFNRYIRTRFPNTHMNNQHVVGALVIFRQQLNDRNGSGTTPASTIDIQDGLPVQTISIEIIDDFHGLYAGIRPRQSHADIEENHRNQAIDELLTPVLIDETQTESVLCPICNEKYDSSTENGASHGACMVPGCKHVFGRECINIWLKEERKSTCPMCRGKLDIPTNSSNVYDY</sequence>
<feature type="region of interest" description="Disordered" evidence="2">
    <location>
        <begin position="1"/>
        <end position="82"/>
    </location>
</feature>
<keyword evidence="1" id="KW-0863">Zinc-finger</keyword>
<dbReference type="Proteomes" id="UP000297229">
    <property type="component" value="Unassembled WGS sequence"/>
</dbReference>
<dbReference type="InterPro" id="IPR001841">
    <property type="entry name" value="Znf_RING"/>
</dbReference>
<evidence type="ECO:0000313" key="5">
    <source>
        <dbReference type="Proteomes" id="UP000297229"/>
    </source>
</evidence>
<dbReference type="STRING" id="278938.A0A4Z1JFW7"/>
<dbReference type="PROSITE" id="PS50089">
    <property type="entry name" value="ZF_RING_2"/>
    <property type="match status" value="1"/>
</dbReference>
<proteinExistence type="predicted"/>
<protein>
    <recommendedName>
        <fullName evidence="3">RING-type domain-containing protein</fullName>
    </recommendedName>
</protein>
<evidence type="ECO:0000259" key="3">
    <source>
        <dbReference type="PROSITE" id="PS50089"/>
    </source>
</evidence>
<dbReference type="GO" id="GO:0005737">
    <property type="term" value="C:cytoplasm"/>
    <property type="evidence" value="ECO:0007669"/>
    <property type="project" value="TreeGrafter"/>
</dbReference>
<dbReference type="Gene3D" id="3.30.40.10">
    <property type="entry name" value="Zinc/RING finger domain, C3HC4 (zinc finger)"/>
    <property type="match status" value="1"/>
</dbReference>
<dbReference type="PANTHER" id="PTHR22765">
    <property type="entry name" value="RING FINGER AND PROTEASE ASSOCIATED DOMAIN-CONTAINING"/>
    <property type="match status" value="1"/>
</dbReference>
<reference evidence="4 5" key="1">
    <citation type="submission" date="2017-12" db="EMBL/GenBank/DDBJ databases">
        <title>Comparative genomics of Botrytis spp.</title>
        <authorList>
            <person name="Valero-Jimenez C.A."/>
            <person name="Tapia P."/>
            <person name="Veloso J."/>
            <person name="Silva-Moreno E."/>
            <person name="Staats M."/>
            <person name="Valdes J.H."/>
            <person name="Van Kan J.A.L."/>
        </authorList>
    </citation>
    <scope>NUCLEOTIDE SEQUENCE [LARGE SCALE GENOMIC DNA]</scope>
    <source>
        <strain evidence="4 5">Be9601</strain>
    </source>
</reference>
<evidence type="ECO:0000256" key="2">
    <source>
        <dbReference type="SAM" id="MobiDB-lite"/>
    </source>
</evidence>
<dbReference type="PANTHER" id="PTHR22765:SF416">
    <property type="entry name" value="E3 UBIQUITIN-PROTEIN LIGASE GODZILLA"/>
    <property type="match status" value="1"/>
</dbReference>
<gene>
    <name evidence="4" type="ORF">BELL_0430g00050</name>
</gene>
<dbReference type="SMART" id="SM00184">
    <property type="entry name" value="RING"/>
    <property type="match status" value="1"/>
</dbReference>
<evidence type="ECO:0000313" key="4">
    <source>
        <dbReference type="EMBL" id="TGO72661.1"/>
    </source>
</evidence>
<dbReference type="GO" id="GO:0006511">
    <property type="term" value="P:ubiquitin-dependent protein catabolic process"/>
    <property type="evidence" value="ECO:0007669"/>
    <property type="project" value="TreeGrafter"/>
</dbReference>
<accession>A0A4Z1JFW7</accession>
<keyword evidence="5" id="KW-1185">Reference proteome</keyword>
<name>A0A4Z1JFW7_9HELO</name>
<dbReference type="SUPFAM" id="SSF57850">
    <property type="entry name" value="RING/U-box"/>
    <property type="match status" value="1"/>
</dbReference>
<dbReference type="InterPro" id="IPR013083">
    <property type="entry name" value="Znf_RING/FYVE/PHD"/>
</dbReference>
<dbReference type="AlphaFoldDB" id="A0A4Z1JFW7"/>
<dbReference type="GO" id="GO:0008270">
    <property type="term" value="F:zinc ion binding"/>
    <property type="evidence" value="ECO:0007669"/>
    <property type="project" value="UniProtKB-KW"/>
</dbReference>
<feature type="domain" description="RING-type" evidence="3">
    <location>
        <begin position="213"/>
        <end position="263"/>
    </location>
</feature>
<dbReference type="InterPro" id="IPR051826">
    <property type="entry name" value="E3_ubiquitin-ligase_domain"/>
</dbReference>
<evidence type="ECO:0000256" key="1">
    <source>
        <dbReference type="PROSITE-ProRule" id="PRU00175"/>
    </source>
</evidence>
<keyword evidence="1" id="KW-0479">Metal-binding</keyword>